<dbReference type="GO" id="GO:0061343">
    <property type="term" value="P:cell adhesion involved in heart morphogenesis"/>
    <property type="evidence" value="ECO:0007669"/>
    <property type="project" value="TreeGrafter"/>
</dbReference>
<protein>
    <submittedName>
        <fullName evidence="2">ATP-dependent kinase YFH7</fullName>
    </submittedName>
</protein>
<dbReference type="Gene3D" id="3.60.10.10">
    <property type="entry name" value="Endonuclease/exonuclease/phosphatase"/>
    <property type="match status" value="1"/>
</dbReference>
<organism evidence="2">
    <name type="scientific">Lygus hesperus</name>
    <name type="common">Western plant bug</name>
    <dbReference type="NCBI Taxonomy" id="30085"/>
    <lineage>
        <taxon>Eukaryota</taxon>
        <taxon>Metazoa</taxon>
        <taxon>Ecdysozoa</taxon>
        <taxon>Arthropoda</taxon>
        <taxon>Hexapoda</taxon>
        <taxon>Insecta</taxon>
        <taxon>Pterygota</taxon>
        <taxon>Neoptera</taxon>
        <taxon>Paraneoptera</taxon>
        <taxon>Hemiptera</taxon>
        <taxon>Heteroptera</taxon>
        <taxon>Panheteroptera</taxon>
        <taxon>Cimicomorpha</taxon>
        <taxon>Miridae</taxon>
        <taxon>Mirini</taxon>
        <taxon>Lygus</taxon>
    </lineage>
</organism>
<dbReference type="PANTHER" id="PTHR33395:SF22">
    <property type="entry name" value="REVERSE TRANSCRIPTASE DOMAIN-CONTAINING PROTEIN"/>
    <property type="match status" value="1"/>
</dbReference>
<feature type="non-terminal residue" evidence="2">
    <location>
        <position position="254"/>
    </location>
</feature>
<reference evidence="2" key="1">
    <citation type="journal article" date="2014" name="PLoS ONE">
        <title>Transcriptome-Based Identification of ABC Transporters in the Western Tarnished Plant Bug Lygus hesperus.</title>
        <authorList>
            <person name="Hull J.J."/>
            <person name="Chaney K."/>
            <person name="Geib S.M."/>
            <person name="Fabrick J.A."/>
            <person name="Brent C.S."/>
            <person name="Walsh D."/>
            <person name="Lavine L.C."/>
        </authorList>
    </citation>
    <scope>NUCLEOTIDE SEQUENCE</scope>
</reference>
<feature type="non-terminal residue" evidence="2">
    <location>
        <position position="1"/>
    </location>
</feature>
<dbReference type="InterPro" id="IPR036691">
    <property type="entry name" value="Endo/exonu/phosph_ase_sf"/>
</dbReference>
<reference evidence="2" key="2">
    <citation type="submission" date="2014-07" db="EMBL/GenBank/DDBJ databases">
        <authorList>
            <person name="Hull J."/>
        </authorList>
    </citation>
    <scope>NUCLEOTIDE SEQUENCE</scope>
</reference>
<evidence type="ECO:0000259" key="1">
    <source>
        <dbReference type="Pfam" id="PF03372"/>
    </source>
</evidence>
<sequence length="254" mass="29263">VFFSYDELNAHNLNQSSGLFIFHQNIRSIKQNFDQLATELMLLNCKPDLVVLSECWLHNTHDCDYYMEGYVYHGTKMNFNQNSGTVCFVRNEIHVLEMEEIQMYGSSSLNLRIKMDNQIIGILAIYRSHMRNSQEMDLFFEGLENTISTKRPNIIIGDFNFDIIDISPDYHTERYLNVMAMNGYLPYINNVTRPRDPITSEGSCLDHIFSNLANRLETAVVHSQISEHRAILASVAVSKKESSDSSFNVISKKL</sequence>
<dbReference type="InterPro" id="IPR005135">
    <property type="entry name" value="Endo/exonuclease/phosphatase"/>
</dbReference>
<dbReference type="Pfam" id="PF03372">
    <property type="entry name" value="Exo_endo_phos"/>
    <property type="match status" value="1"/>
</dbReference>
<dbReference type="PANTHER" id="PTHR33395">
    <property type="entry name" value="TRANSCRIPTASE, PUTATIVE-RELATED-RELATED"/>
    <property type="match status" value="1"/>
</dbReference>
<dbReference type="GO" id="GO:0007508">
    <property type="term" value="P:larval heart development"/>
    <property type="evidence" value="ECO:0007669"/>
    <property type="project" value="TreeGrafter"/>
</dbReference>
<accession>A0A0A9XZU8</accession>
<keyword evidence="2" id="KW-0808">Transferase</keyword>
<name>A0A0A9XZU8_LYGHE</name>
<evidence type="ECO:0000313" key="2">
    <source>
        <dbReference type="EMBL" id="JAG22800.1"/>
    </source>
</evidence>
<keyword evidence="2" id="KW-0418">Kinase</keyword>
<gene>
    <name evidence="2" type="primary">YFH7</name>
    <name evidence="2" type="ORF">CM83_8851</name>
</gene>
<feature type="domain" description="Endonuclease/exonuclease/phosphatase" evidence="1">
    <location>
        <begin position="40"/>
        <end position="212"/>
    </location>
</feature>
<dbReference type="AlphaFoldDB" id="A0A0A9XZU8"/>
<dbReference type="SUPFAM" id="SSF56219">
    <property type="entry name" value="DNase I-like"/>
    <property type="match status" value="1"/>
</dbReference>
<dbReference type="GO" id="GO:0016301">
    <property type="term" value="F:kinase activity"/>
    <property type="evidence" value="ECO:0007669"/>
    <property type="project" value="UniProtKB-KW"/>
</dbReference>
<dbReference type="GO" id="GO:0031012">
    <property type="term" value="C:extracellular matrix"/>
    <property type="evidence" value="ECO:0007669"/>
    <property type="project" value="TreeGrafter"/>
</dbReference>
<proteinExistence type="predicted"/>
<dbReference type="EMBL" id="GBHO01020804">
    <property type="protein sequence ID" value="JAG22800.1"/>
    <property type="molecule type" value="Transcribed_RNA"/>
</dbReference>